<dbReference type="InterPro" id="IPR036291">
    <property type="entry name" value="NAD(P)-bd_dom_sf"/>
</dbReference>
<feature type="domain" description="NAD-dependent epimerase/dehydratase" evidence="6">
    <location>
        <begin position="4"/>
        <end position="265"/>
    </location>
</feature>
<dbReference type="EMBL" id="UOGK01000138">
    <property type="protein sequence ID" value="VAX38354.1"/>
    <property type="molecule type" value="Genomic_DNA"/>
</dbReference>
<evidence type="ECO:0000256" key="3">
    <source>
        <dbReference type="ARBA" id="ARBA00023027"/>
    </source>
</evidence>
<dbReference type="AlphaFoldDB" id="A0A3B1DQE7"/>
<dbReference type="GO" id="GO:0003978">
    <property type="term" value="F:UDP-glucose 4-epimerase activity"/>
    <property type="evidence" value="ECO:0007669"/>
    <property type="project" value="UniProtKB-EC"/>
</dbReference>
<dbReference type="PANTHER" id="PTHR43725:SF53">
    <property type="entry name" value="UDP-ARABINOSE 4-EPIMERASE 1"/>
    <property type="match status" value="1"/>
</dbReference>
<comment type="cofactor">
    <cofactor evidence="1">
        <name>NAD(+)</name>
        <dbReference type="ChEBI" id="CHEBI:57540"/>
    </cofactor>
</comment>
<name>A0A3B1DQE7_9ZZZZ</name>
<organism evidence="7">
    <name type="scientific">hydrothermal vent metagenome</name>
    <dbReference type="NCBI Taxonomy" id="652676"/>
    <lineage>
        <taxon>unclassified sequences</taxon>
        <taxon>metagenomes</taxon>
        <taxon>ecological metagenomes</taxon>
    </lineage>
</organism>
<keyword evidence="5" id="KW-0119">Carbohydrate metabolism</keyword>
<evidence type="ECO:0000259" key="6">
    <source>
        <dbReference type="Pfam" id="PF01370"/>
    </source>
</evidence>
<dbReference type="SUPFAM" id="SSF51735">
    <property type="entry name" value="NAD(P)-binding Rossmann-fold domains"/>
    <property type="match status" value="1"/>
</dbReference>
<evidence type="ECO:0000313" key="7">
    <source>
        <dbReference type="EMBL" id="VAX38354.1"/>
    </source>
</evidence>
<dbReference type="CDD" id="cd05247">
    <property type="entry name" value="UDP_G4E_1_SDR_e"/>
    <property type="match status" value="1"/>
</dbReference>
<protein>
    <submittedName>
        <fullName evidence="7">UDP-glucose 4-epimerase</fullName>
        <ecNumber evidence="7">5.1.3.2</ecNumber>
    </submittedName>
</protein>
<dbReference type="PANTHER" id="PTHR43725">
    <property type="entry name" value="UDP-GLUCOSE 4-EPIMERASE"/>
    <property type="match status" value="1"/>
</dbReference>
<comment type="similarity">
    <text evidence="2">Belongs to the NAD(P)-dependent epimerase/dehydratase family.</text>
</comment>
<dbReference type="PRINTS" id="PR01713">
    <property type="entry name" value="NUCEPIMERASE"/>
</dbReference>
<dbReference type="GO" id="GO:0006012">
    <property type="term" value="P:galactose metabolic process"/>
    <property type="evidence" value="ECO:0007669"/>
    <property type="project" value="InterPro"/>
</dbReference>
<dbReference type="Pfam" id="PF01370">
    <property type="entry name" value="Epimerase"/>
    <property type="match status" value="1"/>
</dbReference>
<evidence type="ECO:0000256" key="2">
    <source>
        <dbReference type="ARBA" id="ARBA00007637"/>
    </source>
</evidence>
<dbReference type="NCBIfam" id="TIGR01179">
    <property type="entry name" value="galE"/>
    <property type="match status" value="1"/>
</dbReference>
<dbReference type="Gene3D" id="3.90.25.10">
    <property type="entry name" value="UDP-galactose 4-epimerase, domain 1"/>
    <property type="match status" value="1"/>
</dbReference>
<reference evidence="7" key="1">
    <citation type="submission" date="2018-06" db="EMBL/GenBank/DDBJ databases">
        <authorList>
            <person name="Zhirakovskaya E."/>
        </authorList>
    </citation>
    <scope>NUCLEOTIDE SEQUENCE</scope>
</reference>
<dbReference type="EC" id="5.1.3.2" evidence="7"/>
<dbReference type="InterPro" id="IPR001509">
    <property type="entry name" value="Epimerase_deHydtase"/>
</dbReference>
<accession>A0A3B1DQE7</accession>
<evidence type="ECO:0000256" key="1">
    <source>
        <dbReference type="ARBA" id="ARBA00001911"/>
    </source>
</evidence>
<dbReference type="InterPro" id="IPR005886">
    <property type="entry name" value="UDP_G4E"/>
</dbReference>
<evidence type="ECO:0000256" key="5">
    <source>
        <dbReference type="ARBA" id="ARBA00023277"/>
    </source>
</evidence>
<dbReference type="Gene3D" id="3.40.50.720">
    <property type="entry name" value="NAD(P)-binding Rossmann-like Domain"/>
    <property type="match status" value="1"/>
</dbReference>
<keyword evidence="3" id="KW-0520">NAD</keyword>
<keyword evidence="4 7" id="KW-0413">Isomerase</keyword>
<proteinExistence type="inferred from homology"/>
<evidence type="ECO:0000256" key="4">
    <source>
        <dbReference type="ARBA" id="ARBA00023235"/>
    </source>
</evidence>
<sequence>MAFLVTGGAGYIGSHAVRRLLAEGETVVALDNLSLGHIEAIEALKRVADGRLSFVKADIGDRELVRATLRDHKIDSIMHFAALAQVGESVEQPLRYYRNNAASALTLIEEALEAGVQRFIFSSTCATYGEPSAEFIPIPETCPQHPINPYGMSKLHVEHMLRDACAAAAKEGRAFGFAALRYFNVAGSDPDGLIGEDHDPETHLIPVIIQAALGKREAITIFGEDYPTPDGTCIRDYVHVDDLIDAHVAVMRSLKEGDARAYNLGIGNGYSVREVIESVRRVTGVEFEVRKGARRPGDPPQLFADPAKIKTELGWQAKYTSLDEIVATAWRWFSEHPEGYAS</sequence>
<gene>
    <name evidence="7" type="ORF">MNBD_PLANCTO03-1885</name>
</gene>